<dbReference type="PROSITE" id="PS51257">
    <property type="entry name" value="PROKAR_LIPOPROTEIN"/>
    <property type="match status" value="1"/>
</dbReference>
<dbReference type="EMBL" id="FQUO01000025">
    <property type="protein sequence ID" value="SHG31307.1"/>
    <property type="molecule type" value="Genomic_DNA"/>
</dbReference>
<keyword evidence="2" id="KW-1185">Reference proteome</keyword>
<dbReference type="STRING" id="1302690.BUE76_20390"/>
<proteinExistence type="predicted"/>
<evidence type="ECO:0000313" key="2">
    <source>
        <dbReference type="Proteomes" id="UP000184368"/>
    </source>
</evidence>
<name>A0A1M5ISM3_9BACT</name>
<organism evidence="1 2">
    <name type="scientific">Cnuella takakiae</name>
    <dbReference type="NCBI Taxonomy" id="1302690"/>
    <lineage>
        <taxon>Bacteria</taxon>
        <taxon>Pseudomonadati</taxon>
        <taxon>Bacteroidota</taxon>
        <taxon>Chitinophagia</taxon>
        <taxon>Chitinophagales</taxon>
        <taxon>Chitinophagaceae</taxon>
        <taxon>Cnuella</taxon>
    </lineage>
</organism>
<dbReference type="AlphaFoldDB" id="A0A1M5ISM3"/>
<reference evidence="1 2" key="1">
    <citation type="submission" date="2016-11" db="EMBL/GenBank/DDBJ databases">
        <authorList>
            <person name="Jaros S."/>
            <person name="Januszkiewicz K."/>
            <person name="Wedrychowicz H."/>
        </authorList>
    </citation>
    <scope>NUCLEOTIDE SEQUENCE [LARGE SCALE GENOMIC DNA]</scope>
    <source>
        <strain evidence="1 2">DSM 26897</strain>
    </source>
</reference>
<protein>
    <submittedName>
        <fullName evidence="1">Uncharacterized protein</fullName>
    </submittedName>
</protein>
<dbReference type="Proteomes" id="UP000184368">
    <property type="component" value="Unassembled WGS sequence"/>
</dbReference>
<accession>A0A1M5ISM3</accession>
<sequence length="387" mass="43275">MFMKQNLMNPALLFALLLLLLTACNKEQLPIPIGKPIPQNPVPGKPTNPIPPENPVPPALLQVRIKAAIQVGTLLYDSIPATLSMEVWDSTGQSTQKQLTLEPGTNTLSLPANTAKAHFKMEQWKVQSEQTLGRSQLDTLQVLVLGSQKAAKQLVSEAQYIFAAGEYRPQGKTEYQYNSNGSLHEVRFYQKKISEAELRHHLTDRFFYTGGKLTEIKRSDIANNRHVGTTLFTYNGAGRIATMDNTSYDNATKATVAYYGDDISIYHQYNNGYNLSYEMQFRNGNKVAETARSSRGGGEGGTFTYDHNINPRAHLNYPNLFLSNLSQNNTLGREKSYTGAIPSAEPYKYEYTYDADGYPTTLLLHYKNGINGENLYHTKTVYTYAGN</sequence>
<gene>
    <name evidence="1" type="ORF">SAMN05444008_12541</name>
</gene>
<evidence type="ECO:0000313" key="1">
    <source>
        <dbReference type="EMBL" id="SHG31307.1"/>
    </source>
</evidence>